<dbReference type="InParanoid" id="A0C6Y3"/>
<dbReference type="KEGG" id="ptm:GSPATT00035679001"/>
<keyword evidence="2" id="KW-0472">Membrane</keyword>
<evidence type="ECO:0000313" key="4">
    <source>
        <dbReference type="Proteomes" id="UP000000600"/>
    </source>
</evidence>
<feature type="compositionally biased region" description="Polar residues" evidence="1">
    <location>
        <begin position="255"/>
        <end position="266"/>
    </location>
</feature>
<evidence type="ECO:0000313" key="3">
    <source>
        <dbReference type="EMBL" id="CAK66550.1"/>
    </source>
</evidence>
<dbReference type="Proteomes" id="UP000000600">
    <property type="component" value="Unassembled WGS sequence"/>
</dbReference>
<keyword evidence="4" id="KW-1185">Reference proteome</keyword>
<proteinExistence type="predicted"/>
<protein>
    <submittedName>
        <fullName evidence="3">Uncharacterized protein</fullName>
    </submittedName>
</protein>
<organism evidence="3 4">
    <name type="scientific">Paramecium tetraurelia</name>
    <dbReference type="NCBI Taxonomy" id="5888"/>
    <lineage>
        <taxon>Eukaryota</taxon>
        <taxon>Sar</taxon>
        <taxon>Alveolata</taxon>
        <taxon>Ciliophora</taxon>
        <taxon>Intramacronucleata</taxon>
        <taxon>Oligohymenophorea</taxon>
        <taxon>Peniculida</taxon>
        <taxon>Parameciidae</taxon>
        <taxon>Paramecium</taxon>
    </lineage>
</organism>
<dbReference type="HOGENOM" id="CLU_1017252_0_0_1"/>
<dbReference type="RefSeq" id="XP_001433947.1">
    <property type="nucleotide sequence ID" value="XM_001433910.1"/>
</dbReference>
<gene>
    <name evidence="3" type="ORF">GSPATT00035679001</name>
</gene>
<dbReference type="GeneID" id="5019732"/>
<reference evidence="3 4" key="1">
    <citation type="journal article" date="2006" name="Nature">
        <title>Global trends of whole-genome duplications revealed by the ciliate Paramecium tetraurelia.</title>
        <authorList>
            <consortium name="Genoscope"/>
            <person name="Aury J.-M."/>
            <person name="Jaillon O."/>
            <person name="Duret L."/>
            <person name="Noel B."/>
            <person name="Jubin C."/>
            <person name="Porcel B.M."/>
            <person name="Segurens B."/>
            <person name="Daubin V."/>
            <person name="Anthouard V."/>
            <person name="Aiach N."/>
            <person name="Arnaiz O."/>
            <person name="Billaut A."/>
            <person name="Beisson J."/>
            <person name="Blanc I."/>
            <person name="Bouhouche K."/>
            <person name="Camara F."/>
            <person name="Duharcourt S."/>
            <person name="Guigo R."/>
            <person name="Gogendeau D."/>
            <person name="Katinka M."/>
            <person name="Keller A.-M."/>
            <person name="Kissmehl R."/>
            <person name="Klotz C."/>
            <person name="Koll F."/>
            <person name="Le Moue A."/>
            <person name="Lepere C."/>
            <person name="Malinsky S."/>
            <person name="Nowacki M."/>
            <person name="Nowak J.K."/>
            <person name="Plattner H."/>
            <person name="Poulain J."/>
            <person name="Ruiz F."/>
            <person name="Serrano V."/>
            <person name="Zagulski M."/>
            <person name="Dessen P."/>
            <person name="Betermier M."/>
            <person name="Weissenbach J."/>
            <person name="Scarpelli C."/>
            <person name="Schachter V."/>
            <person name="Sperling L."/>
            <person name="Meyer E."/>
            <person name="Cohen J."/>
            <person name="Wincker P."/>
        </authorList>
    </citation>
    <scope>NUCLEOTIDE SEQUENCE [LARGE SCALE GENOMIC DNA]</scope>
    <source>
        <strain evidence="3 4">Stock d4-2</strain>
    </source>
</reference>
<evidence type="ECO:0000256" key="2">
    <source>
        <dbReference type="SAM" id="Phobius"/>
    </source>
</evidence>
<feature type="region of interest" description="Disordered" evidence="1">
    <location>
        <begin position="252"/>
        <end position="274"/>
    </location>
</feature>
<dbReference type="OMA" id="NQAEWVY"/>
<dbReference type="AlphaFoldDB" id="A0C6Y3"/>
<name>A0C6Y3_PARTE</name>
<keyword evidence="2" id="KW-1133">Transmembrane helix</keyword>
<evidence type="ECO:0000256" key="1">
    <source>
        <dbReference type="SAM" id="MobiDB-lite"/>
    </source>
</evidence>
<feature type="transmembrane region" description="Helical" evidence="2">
    <location>
        <begin position="229"/>
        <end position="248"/>
    </location>
</feature>
<keyword evidence="2" id="KW-0812">Transmembrane</keyword>
<dbReference type="OrthoDB" id="293979at2759"/>
<accession>A0C6Y3</accession>
<dbReference type="EMBL" id="CT868045">
    <property type="protein sequence ID" value="CAK66550.1"/>
    <property type="molecule type" value="Genomic_DNA"/>
</dbReference>
<sequence>MLIAFFLAFQHVLADCIENSYFTYPNQAEWVYVFIFFIYYQAVKRISIKLEGEYVIGYGDDYEVKDKSKIQIKQVPGGLTFGPSNFEIYCPALHKLSNKDLVKCEIQLNMKEINATSVPSKALFVFSVEIDNGLKENPVFAIENNFQMRLKDFAKQLENMAYYLEYENCDQMVYLLPDSLPISSEQVALLQKYSKTLPDDSPTTQITESIKGQLFVENFSIDSGSKTHLYGLAAIIIGVIILAAIRAFNKKREQSQQNDPTKQPLNEQELPKLA</sequence>